<name>A0ABC8JUI8_ERUVS</name>
<dbReference type="InterPro" id="IPR044286">
    <property type="entry name" value="SINL_plant"/>
</dbReference>
<dbReference type="Gene3D" id="3.30.40.10">
    <property type="entry name" value="Zinc/RING finger domain, C3HC4 (zinc finger)"/>
    <property type="match status" value="1"/>
</dbReference>
<evidence type="ECO:0000313" key="7">
    <source>
        <dbReference type="Proteomes" id="UP001642260"/>
    </source>
</evidence>
<reference evidence="6 7" key="1">
    <citation type="submission" date="2022-03" db="EMBL/GenBank/DDBJ databases">
        <authorList>
            <person name="Macdonald S."/>
            <person name="Ahmed S."/>
            <person name="Newling K."/>
        </authorList>
    </citation>
    <scope>NUCLEOTIDE SEQUENCE [LARGE SCALE GENOMIC DNA]</scope>
</reference>
<evidence type="ECO:0000256" key="4">
    <source>
        <dbReference type="SAM" id="MobiDB-lite"/>
    </source>
</evidence>
<keyword evidence="2" id="KW-0863">Zinc-finger</keyword>
<accession>A0ABC8JUI8</accession>
<dbReference type="Proteomes" id="UP001642260">
    <property type="component" value="Unassembled WGS sequence"/>
</dbReference>
<evidence type="ECO:0000256" key="1">
    <source>
        <dbReference type="ARBA" id="ARBA00022723"/>
    </source>
</evidence>
<feature type="domain" description="E3 ubiquitin-protein ligase Sina-like RING finger" evidence="5">
    <location>
        <begin position="41"/>
        <end position="76"/>
    </location>
</feature>
<keyword evidence="3" id="KW-0862">Zinc</keyword>
<proteinExistence type="predicted"/>
<dbReference type="PANTHER" id="PTHR46632">
    <property type="entry name" value="E3 UBIQUITIN-PROTEIN LIGASE SINA-LIKE 4"/>
    <property type="match status" value="1"/>
</dbReference>
<dbReference type="InterPro" id="IPR049548">
    <property type="entry name" value="Sina-like_RING"/>
</dbReference>
<evidence type="ECO:0000259" key="5">
    <source>
        <dbReference type="Pfam" id="PF21362"/>
    </source>
</evidence>
<dbReference type="SUPFAM" id="SSF49599">
    <property type="entry name" value="TRAF domain-like"/>
    <property type="match status" value="1"/>
</dbReference>
<feature type="region of interest" description="Disordered" evidence="4">
    <location>
        <begin position="1"/>
        <end position="30"/>
    </location>
</feature>
<keyword evidence="7" id="KW-1185">Reference proteome</keyword>
<sequence length="283" mass="31652">MKGFSGDETPLALLTNRTSQKRPRSPTERTGTLLDLDVTDCPICYHPLTIPIFQCDNGHIACSTCCQKLSEKCATCSLPTLSRNRAMERVLELLKVPCPNDGCSKIVTCSETAAHVKHCPFTQRTCPFSSCDFTCSFKDLFEHSVAEHSIVEPWYARAYRSFSTRPFKCGTPEHIHLLAYKRLILKEETTEEGEGEIVVVSLFDIPEGQILYACCIGPGTDKYSYQLKLSSHCGDDLVFNSNLQRVSEVSNEPPNAHFMLVSSYMLPYLKSDICIKREDSLGS</sequence>
<dbReference type="Pfam" id="PF21362">
    <property type="entry name" value="Sina_RING"/>
    <property type="match status" value="1"/>
</dbReference>
<evidence type="ECO:0000256" key="3">
    <source>
        <dbReference type="ARBA" id="ARBA00022833"/>
    </source>
</evidence>
<gene>
    <name evidence="6" type="ORF">ERUC_LOCUS13617</name>
</gene>
<organism evidence="6 7">
    <name type="scientific">Eruca vesicaria subsp. sativa</name>
    <name type="common">Garden rocket</name>
    <name type="synonym">Eruca sativa</name>
    <dbReference type="NCBI Taxonomy" id="29727"/>
    <lineage>
        <taxon>Eukaryota</taxon>
        <taxon>Viridiplantae</taxon>
        <taxon>Streptophyta</taxon>
        <taxon>Embryophyta</taxon>
        <taxon>Tracheophyta</taxon>
        <taxon>Spermatophyta</taxon>
        <taxon>Magnoliopsida</taxon>
        <taxon>eudicotyledons</taxon>
        <taxon>Gunneridae</taxon>
        <taxon>Pentapetalae</taxon>
        <taxon>rosids</taxon>
        <taxon>malvids</taxon>
        <taxon>Brassicales</taxon>
        <taxon>Brassicaceae</taxon>
        <taxon>Brassiceae</taxon>
        <taxon>Eruca</taxon>
    </lineage>
</organism>
<dbReference type="AlphaFoldDB" id="A0ABC8JUI8"/>
<keyword evidence="1" id="KW-0479">Metal-binding</keyword>
<dbReference type="EMBL" id="CAKOAT010128487">
    <property type="protein sequence ID" value="CAH8335714.1"/>
    <property type="molecule type" value="Genomic_DNA"/>
</dbReference>
<dbReference type="CDD" id="cd16571">
    <property type="entry name" value="RING-HC_SIAHs"/>
    <property type="match status" value="1"/>
</dbReference>
<evidence type="ECO:0000256" key="2">
    <source>
        <dbReference type="ARBA" id="ARBA00022771"/>
    </source>
</evidence>
<evidence type="ECO:0000313" key="6">
    <source>
        <dbReference type="EMBL" id="CAH8335714.1"/>
    </source>
</evidence>
<dbReference type="PANTHER" id="PTHR46632:SF23">
    <property type="entry name" value="RING-TYPE E3 UBIQUITIN TRANSFERASE"/>
    <property type="match status" value="1"/>
</dbReference>
<dbReference type="InterPro" id="IPR013083">
    <property type="entry name" value="Znf_RING/FYVE/PHD"/>
</dbReference>
<dbReference type="Pfam" id="PF21361">
    <property type="entry name" value="Sina_ZnF"/>
    <property type="match status" value="1"/>
</dbReference>
<protein>
    <recommendedName>
        <fullName evidence="5">E3 ubiquitin-protein ligase Sina-like RING finger domain-containing protein</fullName>
    </recommendedName>
</protein>
<dbReference type="GO" id="GO:0008270">
    <property type="term" value="F:zinc ion binding"/>
    <property type="evidence" value="ECO:0007669"/>
    <property type="project" value="UniProtKB-KW"/>
</dbReference>
<comment type="caution">
    <text evidence="6">The sequence shown here is derived from an EMBL/GenBank/DDBJ whole genome shotgun (WGS) entry which is preliminary data.</text>
</comment>